<reference evidence="1 2" key="1">
    <citation type="journal article" date="2010" name="ChemBioChem">
        <title>Cloning and characterization of the biosynthetic gene cluster of 16-membered macrolide antibiotic FD-891: involvement of a dual functional cytochrome P450 monooxygenase catalyzing epoxidation and hydroxylation.</title>
        <authorList>
            <person name="Kudo F."/>
            <person name="Motegi A."/>
            <person name="Mizoue K."/>
            <person name="Eguchi T."/>
        </authorList>
    </citation>
    <scope>NUCLEOTIDE SEQUENCE [LARGE SCALE GENOMIC DNA]</scope>
    <source>
        <strain evidence="1 2">A-8890</strain>
    </source>
</reference>
<reference evidence="1 2" key="2">
    <citation type="journal article" date="2023" name="ChemBioChem">
        <title>Acyltransferase Domain Exchange between Two Independent Type I Polyketide Synthases in the Same Producer Strain of Macrolide Antibiotics.</title>
        <authorList>
            <person name="Kudo F."/>
            <person name="Kishikawa K."/>
            <person name="Tsuboi K."/>
            <person name="Kido T."/>
            <person name="Usui T."/>
            <person name="Hashimoto J."/>
            <person name="Shin-Ya K."/>
            <person name="Miyanaga A."/>
            <person name="Eguchi T."/>
        </authorList>
    </citation>
    <scope>NUCLEOTIDE SEQUENCE [LARGE SCALE GENOMIC DNA]</scope>
    <source>
        <strain evidence="1 2">A-8890</strain>
    </source>
</reference>
<dbReference type="Proteomes" id="UP001321542">
    <property type="component" value="Chromosome"/>
</dbReference>
<gene>
    <name evidence="1" type="ORF">SGFS_006730</name>
</gene>
<dbReference type="EMBL" id="AP018448">
    <property type="protein sequence ID" value="BBC29379.1"/>
    <property type="molecule type" value="Genomic_DNA"/>
</dbReference>
<name>A0ABM7F0Z3_9ACTN</name>
<protein>
    <submittedName>
        <fullName evidence="1">Uncharacterized protein</fullName>
    </submittedName>
</protein>
<sequence length="76" mass="8229">MVTYSGTEMLTQHPDSAYAPANVWGNGYLIPIRSRARCTLAERWVSATKSSPTSVPLTPRAPSLPSILCGRYDCTG</sequence>
<accession>A0ABM7F0Z3</accession>
<keyword evidence="2" id="KW-1185">Reference proteome</keyword>
<evidence type="ECO:0000313" key="2">
    <source>
        <dbReference type="Proteomes" id="UP001321542"/>
    </source>
</evidence>
<organism evidence="1 2">
    <name type="scientific">Streptomyces graminofaciens</name>
    <dbReference type="NCBI Taxonomy" id="68212"/>
    <lineage>
        <taxon>Bacteria</taxon>
        <taxon>Bacillati</taxon>
        <taxon>Actinomycetota</taxon>
        <taxon>Actinomycetes</taxon>
        <taxon>Kitasatosporales</taxon>
        <taxon>Streptomycetaceae</taxon>
        <taxon>Streptomyces</taxon>
    </lineage>
</organism>
<proteinExistence type="predicted"/>
<evidence type="ECO:0000313" key="1">
    <source>
        <dbReference type="EMBL" id="BBC29379.1"/>
    </source>
</evidence>